<feature type="chain" id="PRO_5040351706" description="Protein sleepless" evidence="3">
    <location>
        <begin position="23"/>
        <end position="156"/>
    </location>
</feature>
<evidence type="ECO:0000256" key="1">
    <source>
        <dbReference type="ARBA" id="ARBA00022729"/>
    </source>
</evidence>
<dbReference type="PANTHER" id="PTHR38332">
    <property type="entry name" value="PROTEIN CBG11604"/>
    <property type="match status" value="1"/>
</dbReference>
<dbReference type="InterPro" id="IPR031424">
    <property type="entry name" value="QVR-like"/>
</dbReference>
<organism evidence="4 5">
    <name type="scientific">Bemisia tabaci</name>
    <name type="common">Sweetpotato whitefly</name>
    <name type="synonym">Aleurodes tabaci</name>
    <dbReference type="NCBI Taxonomy" id="7038"/>
    <lineage>
        <taxon>Eukaryota</taxon>
        <taxon>Metazoa</taxon>
        <taxon>Ecdysozoa</taxon>
        <taxon>Arthropoda</taxon>
        <taxon>Hexapoda</taxon>
        <taxon>Insecta</taxon>
        <taxon>Pterygota</taxon>
        <taxon>Neoptera</taxon>
        <taxon>Paraneoptera</taxon>
        <taxon>Hemiptera</taxon>
        <taxon>Sternorrhyncha</taxon>
        <taxon>Aleyrodoidea</taxon>
        <taxon>Aleyrodidae</taxon>
        <taxon>Aleyrodinae</taxon>
        <taxon>Bemisia</taxon>
    </lineage>
</organism>
<evidence type="ECO:0000256" key="2">
    <source>
        <dbReference type="ARBA" id="ARBA00023180"/>
    </source>
</evidence>
<dbReference type="GO" id="GO:0030431">
    <property type="term" value="P:sleep"/>
    <property type="evidence" value="ECO:0007669"/>
    <property type="project" value="InterPro"/>
</dbReference>
<keyword evidence="1 3" id="KW-0732">Signal</keyword>
<keyword evidence="2" id="KW-0325">Glycoprotein</keyword>
<reference evidence="4" key="1">
    <citation type="submission" date="2021-12" db="EMBL/GenBank/DDBJ databases">
        <authorList>
            <person name="King R."/>
        </authorList>
    </citation>
    <scope>NUCLEOTIDE SEQUENCE</scope>
</reference>
<evidence type="ECO:0008006" key="6">
    <source>
        <dbReference type="Google" id="ProtNLM"/>
    </source>
</evidence>
<dbReference type="Proteomes" id="UP001152759">
    <property type="component" value="Chromosome 6"/>
</dbReference>
<feature type="signal peptide" evidence="3">
    <location>
        <begin position="1"/>
        <end position="22"/>
    </location>
</feature>
<sequence length="156" mass="16881">MGAWILELVSLLLLTMLQGGSSINCYTCSSVNGSSPSCEDPFHPAMSNYTEKCMVPKKGHTGVFPANFCIKIVGENTEVKERMVIRACVMKTMDSQCGVFRYQDSTMTGCILTCDFDGCNSAPHHHNPLAGTGLLLTAIAIANFNALPALLKWIQS</sequence>
<dbReference type="GO" id="GO:0032222">
    <property type="term" value="P:regulation of synaptic transmission, cholinergic"/>
    <property type="evidence" value="ECO:0007669"/>
    <property type="project" value="InterPro"/>
</dbReference>
<dbReference type="EMBL" id="OU963867">
    <property type="protein sequence ID" value="CAH0391954.1"/>
    <property type="molecule type" value="Genomic_DNA"/>
</dbReference>
<evidence type="ECO:0000313" key="5">
    <source>
        <dbReference type="Proteomes" id="UP001152759"/>
    </source>
</evidence>
<accession>A0A9P0AHI4</accession>
<dbReference type="PANTHER" id="PTHR38332:SF2">
    <property type="entry name" value="PROTEIN QUIVER"/>
    <property type="match status" value="1"/>
</dbReference>
<dbReference type="AlphaFoldDB" id="A0A9P0AHI4"/>
<dbReference type="KEGG" id="btab:109034465"/>
<evidence type="ECO:0000256" key="3">
    <source>
        <dbReference type="SAM" id="SignalP"/>
    </source>
</evidence>
<evidence type="ECO:0000313" key="4">
    <source>
        <dbReference type="EMBL" id="CAH0391954.1"/>
    </source>
</evidence>
<protein>
    <recommendedName>
        <fullName evidence="6">Protein sleepless</fullName>
    </recommendedName>
</protein>
<gene>
    <name evidence="4" type="ORF">BEMITA_LOCUS10524</name>
</gene>
<name>A0A9P0AHI4_BEMTA</name>
<keyword evidence="5" id="KW-1185">Reference proteome</keyword>
<proteinExistence type="predicted"/>
<dbReference type="Pfam" id="PF17064">
    <property type="entry name" value="QVR"/>
    <property type="match status" value="1"/>
</dbReference>